<evidence type="ECO:0000256" key="4">
    <source>
        <dbReference type="ARBA" id="ARBA00022777"/>
    </source>
</evidence>
<organism evidence="9">
    <name type="scientific">Naegleria gruberi</name>
    <name type="common">Amoeba</name>
    <dbReference type="NCBI Taxonomy" id="5762"/>
    <lineage>
        <taxon>Eukaryota</taxon>
        <taxon>Discoba</taxon>
        <taxon>Heterolobosea</taxon>
        <taxon>Tetramitia</taxon>
        <taxon>Eutetramitia</taxon>
        <taxon>Vahlkampfiidae</taxon>
        <taxon>Naegleria</taxon>
    </lineage>
</organism>
<dbReference type="GO" id="GO:0004674">
    <property type="term" value="F:protein serine/threonine kinase activity"/>
    <property type="evidence" value="ECO:0007669"/>
    <property type="project" value="UniProtKB-EC"/>
</dbReference>
<keyword evidence="2" id="KW-0808">Transferase</keyword>
<evidence type="ECO:0000256" key="2">
    <source>
        <dbReference type="ARBA" id="ARBA00022679"/>
    </source>
</evidence>
<evidence type="ECO:0000313" key="9">
    <source>
        <dbReference type="Proteomes" id="UP000006671"/>
    </source>
</evidence>
<evidence type="ECO:0000256" key="5">
    <source>
        <dbReference type="ARBA" id="ARBA00022840"/>
    </source>
</evidence>
<evidence type="ECO:0000256" key="3">
    <source>
        <dbReference type="ARBA" id="ARBA00022741"/>
    </source>
</evidence>
<evidence type="ECO:0000256" key="6">
    <source>
        <dbReference type="SAM" id="MobiDB-lite"/>
    </source>
</evidence>
<dbReference type="Proteomes" id="UP000006671">
    <property type="component" value="Unassembled WGS sequence"/>
</dbReference>
<gene>
    <name evidence="8" type="ORF">NAEGRDRAFT_62707</name>
</gene>
<feature type="compositionally biased region" description="Polar residues" evidence="6">
    <location>
        <begin position="1374"/>
        <end position="1392"/>
    </location>
</feature>
<name>D2V1V3_NAEGR</name>
<feature type="compositionally biased region" description="Low complexity" evidence="6">
    <location>
        <begin position="1281"/>
        <end position="1303"/>
    </location>
</feature>
<protein>
    <recommendedName>
        <fullName evidence="1">non-specific serine/threonine protein kinase</fullName>
        <ecNumber evidence="1">2.7.11.1</ecNumber>
    </recommendedName>
</protein>
<dbReference type="EMBL" id="GG738848">
    <property type="protein sequence ID" value="EFC49374.1"/>
    <property type="molecule type" value="Genomic_DNA"/>
</dbReference>
<dbReference type="CDD" id="cd00180">
    <property type="entry name" value="PKc"/>
    <property type="match status" value="1"/>
</dbReference>
<dbReference type="InterPro" id="IPR008271">
    <property type="entry name" value="Ser/Thr_kinase_AS"/>
</dbReference>
<evidence type="ECO:0000256" key="1">
    <source>
        <dbReference type="ARBA" id="ARBA00012513"/>
    </source>
</evidence>
<sequence>MIDVCLKHHPLDLTKFTNPKYDYKIIKKLGGGIEGQVFLASINQQQQEQQQHNDGSTDENNNINLAIKRITISNLSDLEQQIKLILQVCNVESTFNHQFNSSYASYASSSSSSYASSSSSSSNKQVVVRIVPHYDIFYKEYKNNLKGEIEYALSIVMACCDLGSLEDVILNFSNSYGNEFISGELKLNWMIDITRSLVFFHKRKLVHLDIKPDNILLQSKKTNDTNLSYKEIIENAQIYLSDFGLTREFKVGDSPLMSITGSKNYMAPEIFDGKYYNESVDMWALGIVALQLLVQKRRSRFDSLRDLLFNCSNNYETKLVIDNFISECIDKNQSFNLLTLLLDKGHSILLKLVYKCLRLDSSERLNATEYFSPRNIQMISSSPMSSNLSNILMNNQSSNLGNTNLGNSLSFIHKFTSTYYIIYRLARHFWDQMFGTQNYKEEDKSETFNENNMNVININNINNNNIHNNNTTTTTSITTTNISNINVSNIASSLPISISRNSSFNSSSGVANNNSPLFNSPFLNNTISTSINQSNINNTNMNQSNNINMNNQSNSIISSSSSSSTIGLSCYSNIASNRMSMNVFSMDINDGDNFKTRKRGAVIGVRNTNFDLLFQSSHLIDSNNSNSFDYRNSINNNNINNIGNNISNNNNNNNNNRFSTQSSNNRYNSINSVNSSSGYSSIGSNNSGNGNGGGGNDNFQYNKYSSLCICYVLNCRNCNFTDSDLSFFISSIHRYYMEHIYTLNTSNSSNMASNNNLLNQLLSNHSNSLFKIPIMVSLRNILNMPNINDFIDKIIQGCFEYYFGNVIKLANDILFNENSNSNFGSFTQSPRFNSRNNSSTANNLQKQHLQFNKEIQQYLKQLILNGKCILIFDHFQHFKGQEYFNIMSQLSNLTNNTIYIIENQNFTQQQQQHPLDPNFNQSQHYNYILKTIDIQSMGINNISSLLQNCAPPPPNLFISTNLSNILGNIVSGQSNSSSSTSSSSINANSNVKKNKDKKNYSGSLNLYNTLFNELNEYDFRYLEIARIPSFAHYFALKQQENIESTTNNTSNNTNTTNSNTNTSNSLIEMNEIPIRMMLEQFLNKFYISSDLNLLPSNLASNNYLFGNVNSNNSIGMNQSSHHHSQSFFRRGSEQQQQQQQSTHMDYDSSTDSLVVVVTPSLFANIEQQYSDVFNSASNTPSTLIPNSSDSNTAMAHSLSISPNNTNTNSGGAGTGVFTSNYVGGSGTPTSSGGVGAGGGRVRSRSLRFSMGKRDSKNLNLFNNQTNSSSGGVISNSSIYSNSGGGSATTNTTTTNNNNNSSGNRLSLKESDERKRISFNNIEQFTKKEKILTSNEFMEFMLDLAEYLSVSKIEKFRKLPDDFFSERPQLRKNELSSFRQISSSTTNYSNSVDNLSSTSNSFKNNSSRSNNNNNSNNSIMNIMNIRNKKEQQQQHSRQYNSMNNHTSSILNGLSSNKSNSGNLWNNSSPSSSSTTTNNTTNNNNNNNINGSNVLNNINGELKDIQEIETIYREYLKRAVTSKYTSIQQIALRILIKNETINSEDEDDISDDISDSSSSSCSSSHSDKNGNNNTEMEISHKNLLNQFEFLELNSNGKISHILKLCISYLLPNLLDNNEQKGIASIPTNIELYYFDQNFNLEQHLSFLSILPISSERVIKRFMDLIQNGNQPFIIRFYACFYLNEIFRKDQNLSNVNTLSLFSNTIIERQLIDGISSFILNSNTQKLLNHIFHFIKFGTNQQQKEEFEQTILKRLIATTSQSFNGGSSNNNNNINNTGNNNINTGNNNNIGNIGGGSNNNSSNNNIGGIGGSFGNVSSVGGMNNSGVNISEWTVQLSHLLYPPTSNTTSNSNNNSGTFMGGGVGGGMNSPTSAMFPNYSIYNNINSQDSQQQTNNSGNAGNYNTIGSSGQSNNRRKSTLTSLFGNISAASSLIVDSLNFGYSNVTTHISYFPNQVLKGLIQPCMEHQIVRLGLETITSRFNVLNDITALKNESINHSYNYETSLIQNSNNNSNGTISSLSLNSMKRWYENSNYIVQLNTFS</sequence>
<evidence type="ECO:0000259" key="7">
    <source>
        <dbReference type="PROSITE" id="PS50011"/>
    </source>
</evidence>
<feature type="compositionally biased region" description="Acidic residues" evidence="6">
    <location>
        <begin position="1543"/>
        <end position="1552"/>
    </location>
</feature>
<feature type="compositionally biased region" description="Low complexity" evidence="6">
    <location>
        <begin position="1553"/>
        <end position="1562"/>
    </location>
</feature>
<feature type="domain" description="Protein kinase" evidence="7">
    <location>
        <begin position="23"/>
        <end position="378"/>
    </location>
</feature>
<dbReference type="SMART" id="SM00220">
    <property type="entry name" value="S_TKc"/>
    <property type="match status" value="1"/>
</dbReference>
<feature type="region of interest" description="Disordered" evidence="6">
    <location>
        <begin position="1543"/>
        <end position="1572"/>
    </location>
</feature>
<dbReference type="InterPro" id="IPR000719">
    <property type="entry name" value="Prot_kinase_dom"/>
</dbReference>
<dbReference type="GeneID" id="8862547"/>
<dbReference type="PROSITE" id="PS50011">
    <property type="entry name" value="PROTEIN_KINASE_DOM"/>
    <property type="match status" value="1"/>
</dbReference>
<dbReference type="OMA" id="NEMANNF"/>
<evidence type="ECO:0000313" key="8">
    <source>
        <dbReference type="EMBL" id="EFC49374.1"/>
    </source>
</evidence>
<dbReference type="Gene3D" id="1.10.510.10">
    <property type="entry name" value="Transferase(Phosphotransferase) domain 1"/>
    <property type="match status" value="1"/>
</dbReference>
<feature type="region of interest" description="Disordered" evidence="6">
    <location>
        <begin position="645"/>
        <end position="670"/>
    </location>
</feature>
<dbReference type="GO" id="GO:0005524">
    <property type="term" value="F:ATP binding"/>
    <property type="evidence" value="ECO:0007669"/>
    <property type="project" value="UniProtKB-KW"/>
</dbReference>
<dbReference type="InParanoid" id="D2V1V3"/>
<dbReference type="InterPro" id="IPR011009">
    <property type="entry name" value="Kinase-like_dom_sf"/>
</dbReference>
<feature type="compositionally biased region" description="Low complexity" evidence="6">
    <location>
        <begin position="973"/>
        <end position="991"/>
    </location>
</feature>
<reference evidence="8 9" key="1">
    <citation type="journal article" date="2010" name="Cell">
        <title>The genome of Naegleria gruberi illuminates early eukaryotic versatility.</title>
        <authorList>
            <person name="Fritz-Laylin L.K."/>
            <person name="Prochnik S.E."/>
            <person name="Ginger M.L."/>
            <person name="Dacks J.B."/>
            <person name="Carpenter M.L."/>
            <person name="Field M.C."/>
            <person name="Kuo A."/>
            <person name="Paredez A."/>
            <person name="Chapman J."/>
            <person name="Pham J."/>
            <person name="Shu S."/>
            <person name="Neupane R."/>
            <person name="Cipriano M."/>
            <person name="Mancuso J."/>
            <person name="Tu H."/>
            <person name="Salamov A."/>
            <person name="Lindquist E."/>
            <person name="Shapiro H."/>
            <person name="Lucas S."/>
            <person name="Grigoriev I.V."/>
            <person name="Cande W.Z."/>
            <person name="Fulton C."/>
            <person name="Rokhsar D.S."/>
            <person name="Dawson S.C."/>
        </authorList>
    </citation>
    <scope>NUCLEOTIDE SEQUENCE [LARGE SCALE GENOMIC DNA]</scope>
    <source>
        <strain evidence="8 9">NEG-M</strain>
    </source>
</reference>
<keyword evidence="5" id="KW-0067">ATP-binding</keyword>
<keyword evidence="3" id="KW-0547">Nucleotide-binding</keyword>
<accession>D2V1V3</accession>
<keyword evidence="4" id="KW-0418">Kinase</keyword>
<dbReference type="Pfam" id="PF00069">
    <property type="entry name" value="Pkinase"/>
    <property type="match status" value="1"/>
</dbReference>
<feature type="region of interest" description="Disordered" evidence="6">
    <location>
        <begin position="973"/>
        <end position="994"/>
    </location>
</feature>
<dbReference type="PANTHER" id="PTHR43671">
    <property type="entry name" value="SERINE/THREONINE-PROTEIN KINASE NEK"/>
    <property type="match status" value="1"/>
</dbReference>
<dbReference type="EC" id="2.7.11.1" evidence="1"/>
<dbReference type="PANTHER" id="PTHR43671:SF13">
    <property type="entry name" value="SERINE_THREONINE-PROTEIN KINASE NEK2"/>
    <property type="match status" value="1"/>
</dbReference>
<feature type="compositionally biased region" description="Low complexity" evidence="6">
    <location>
        <begin position="1446"/>
        <end position="1491"/>
    </location>
</feature>
<feature type="compositionally biased region" description="Polar residues" evidence="6">
    <location>
        <begin position="1896"/>
        <end position="1913"/>
    </location>
</feature>
<dbReference type="InterPro" id="IPR050660">
    <property type="entry name" value="NEK_Ser/Thr_kinase"/>
</dbReference>
<feature type="compositionally biased region" description="Low complexity" evidence="6">
    <location>
        <begin position="1884"/>
        <end position="1895"/>
    </location>
</feature>
<dbReference type="RefSeq" id="XP_002682118.1">
    <property type="nucleotide sequence ID" value="XM_002682072.1"/>
</dbReference>
<dbReference type="SUPFAM" id="SSF56112">
    <property type="entry name" value="Protein kinase-like (PK-like)"/>
    <property type="match status" value="1"/>
</dbReference>
<feature type="compositionally biased region" description="Low complexity" evidence="6">
    <location>
        <begin position="1393"/>
        <end position="1424"/>
    </location>
</feature>
<dbReference type="OrthoDB" id="10252171at2759"/>
<keyword evidence="9" id="KW-1185">Reference proteome</keyword>
<proteinExistence type="predicted"/>
<feature type="region of interest" description="Disordered" evidence="6">
    <location>
        <begin position="1374"/>
        <end position="1491"/>
    </location>
</feature>
<dbReference type="VEuPathDB" id="AmoebaDB:NAEGRDRAFT_62707"/>
<feature type="region of interest" description="Disordered" evidence="6">
    <location>
        <begin position="1884"/>
        <end position="1913"/>
    </location>
</feature>
<dbReference type="PROSITE" id="PS00108">
    <property type="entry name" value="PROTEIN_KINASE_ST"/>
    <property type="match status" value="1"/>
</dbReference>
<dbReference type="KEGG" id="ngr:NAEGRDRAFT_62707"/>
<feature type="region of interest" description="Disordered" evidence="6">
    <location>
        <begin position="1115"/>
        <end position="1147"/>
    </location>
</feature>
<feature type="compositionally biased region" description="Polar residues" evidence="6">
    <location>
        <begin position="1432"/>
        <end position="1445"/>
    </location>
</feature>
<feature type="region of interest" description="Disordered" evidence="6">
    <location>
        <begin position="1044"/>
        <end position="1063"/>
    </location>
</feature>
<feature type="region of interest" description="Disordered" evidence="6">
    <location>
        <begin position="1281"/>
        <end position="1310"/>
    </location>
</feature>
<dbReference type="eggNOG" id="KOG0032">
    <property type="taxonomic scope" value="Eukaryota"/>
</dbReference>